<dbReference type="InterPro" id="IPR021257">
    <property type="entry name" value="DUF2809"/>
</dbReference>
<keyword evidence="1" id="KW-0472">Membrane</keyword>
<comment type="caution">
    <text evidence="2">The sequence shown here is derived from an EMBL/GenBank/DDBJ whole genome shotgun (WGS) entry which is preliminary data.</text>
</comment>
<evidence type="ECO:0000313" key="2">
    <source>
        <dbReference type="EMBL" id="KGM11540.1"/>
    </source>
</evidence>
<evidence type="ECO:0000256" key="1">
    <source>
        <dbReference type="SAM" id="Phobius"/>
    </source>
</evidence>
<feature type="transmembrane region" description="Helical" evidence="1">
    <location>
        <begin position="78"/>
        <end position="96"/>
    </location>
</feature>
<dbReference type="EMBL" id="AXCY01000019">
    <property type="protein sequence ID" value="KGM11540.1"/>
    <property type="molecule type" value="Genomic_DNA"/>
</dbReference>
<organism evidence="2 3">
    <name type="scientific">Cellulomonas carbonis T26</name>
    <dbReference type="NCBI Taxonomy" id="947969"/>
    <lineage>
        <taxon>Bacteria</taxon>
        <taxon>Bacillati</taxon>
        <taxon>Actinomycetota</taxon>
        <taxon>Actinomycetes</taxon>
        <taxon>Micrococcales</taxon>
        <taxon>Cellulomonadaceae</taxon>
        <taxon>Cellulomonas</taxon>
    </lineage>
</organism>
<reference evidence="2 3" key="2">
    <citation type="journal article" date="2015" name="Stand. Genomic Sci.">
        <title>Draft genome sequence of Cellulomonas carbonis T26(T) and comparative analysis of six Cellulomonas genomes.</title>
        <authorList>
            <person name="Zhuang W."/>
            <person name="Zhang S."/>
            <person name="Xia X."/>
            <person name="Wang G."/>
        </authorList>
    </citation>
    <scope>NUCLEOTIDE SEQUENCE [LARGE SCALE GENOMIC DNA]</scope>
    <source>
        <strain evidence="2 3">T26</strain>
    </source>
</reference>
<feature type="transmembrane region" description="Helical" evidence="1">
    <location>
        <begin position="103"/>
        <end position="131"/>
    </location>
</feature>
<sequence>MVVAGGPPVAPAARRWAGPVAFSGPRPVRAPEAWDRAAAQYGRPMVPERSRARLAVTAVVVVVLGLATTALGGVVGDLVGGALYAVLVTVLLAIALPRLRAVVVGGVAFAVCVVVELLQLAGVAVALADAAPTLGSVVRLVLGSTFWAPDLAAYAVGAAAGSGVVRLVSPRAATTPRPAGPRPTPRPPA</sequence>
<dbReference type="AlphaFoldDB" id="A0A0A0BU83"/>
<keyword evidence="1" id="KW-0812">Transmembrane</keyword>
<reference evidence="2 3" key="1">
    <citation type="submission" date="2013-08" db="EMBL/GenBank/DDBJ databases">
        <title>Genome sequencing of Cellulomonas carbonis T26.</title>
        <authorList>
            <person name="Chen F."/>
            <person name="Li Y."/>
            <person name="Wang G."/>
        </authorList>
    </citation>
    <scope>NUCLEOTIDE SEQUENCE [LARGE SCALE GENOMIC DNA]</scope>
    <source>
        <strain evidence="2 3">T26</strain>
    </source>
</reference>
<accession>A0A0A0BU83</accession>
<protein>
    <submittedName>
        <fullName evidence="2">Membrane protein</fullName>
    </submittedName>
</protein>
<feature type="transmembrane region" description="Helical" evidence="1">
    <location>
        <begin position="52"/>
        <end position="72"/>
    </location>
</feature>
<keyword evidence="3" id="KW-1185">Reference proteome</keyword>
<feature type="transmembrane region" description="Helical" evidence="1">
    <location>
        <begin position="151"/>
        <end position="168"/>
    </location>
</feature>
<dbReference type="Pfam" id="PF10990">
    <property type="entry name" value="DUF2809"/>
    <property type="match status" value="1"/>
</dbReference>
<gene>
    <name evidence="2" type="ORF">N868_17275</name>
</gene>
<name>A0A0A0BU83_9CELL</name>
<proteinExistence type="predicted"/>
<keyword evidence="1" id="KW-1133">Transmembrane helix</keyword>
<evidence type="ECO:0000313" key="3">
    <source>
        <dbReference type="Proteomes" id="UP000029839"/>
    </source>
</evidence>
<dbReference type="Proteomes" id="UP000029839">
    <property type="component" value="Unassembled WGS sequence"/>
</dbReference>